<dbReference type="AlphaFoldDB" id="A0A9Q1KC66"/>
<dbReference type="Proteomes" id="UP001153076">
    <property type="component" value="Unassembled WGS sequence"/>
</dbReference>
<gene>
    <name evidence="1" type="ORF">Cgig2_001595</name>
</gene>
<dbReference type="EMBL" id="JAKOGI010000195">
    <property type="protein sequence ID" value="KAJ8440260.1"/>
    <property type="molecule type" value="Genomic_DNA"/>
</dbReference>
<sequence>MTLTFAYFFASFAALSPHDPVTSGELGRGAALEEENGVIIGNGQKGTQICLSFLDNGSEFLPTVAHLHDTHPGAMPVEELRLGFKKNIFRQDGGAGSEVEDAVGDGGGGSGAILELGGGAGDGNGLMRRCREEEVTTVVAVGLVVMVVAQWDFEKEMGVGGGRHGCVGVRRETRGRRGRERGRERGGLKELSTVNIRGEGVWDWGHLG</sequence>
<accession>A0A9Q1KC66</accession>
<evidence type="ECO:0000313" key="1">
    <source>
        <dbReference type="EMBL" id="KAJ8440260.1"/>
    </source>
</evidence>
<keyword evidence="2" id="KW-1185">Reference proteome</keyword>
<protein>
    <submittedName>
        <fullName evidence="1">Uncharacterized protein</fullName>
    </submittedName>
</protein>
<evidence type="ECO:0000313" key="2">
    <source>
        <dbReference type="Proteomes" id="UP001153076"/>
    </source>
</evidence>
<proteinExistence type="predicted"/>
<comment type="caution">
    <text evidence="1">The sequence shown here is derived from an EMBL/GenBank/DDBJ whole genome shotgun (WGS) entry which is preliminary data.</text>
</comment>
<organism evidence="1 2">
    <name type="scientific">Carnegiea gigantea</name>
    <dbReference type="NCBI Taxonomy" id="171969"/>
    <lineage>
        <taxon>Eukaryota</taxon>
        <taxon>Viridiplantae</taxon>
        <taxon>Streptophyta</taxon>
        <taxon>Embryophyta</taxon>
        <taxon>Tracheophyta</taxon>
        <taxon>Spermatophyta</taxon>
        <taxon>Magnoliopsida</taxon>
        <taxon>eudicotyledons</taxon>
        <taxon>Gunneridae</taxon>
        <taxon>Pentapetalae</taxon>
        <taxon>Caryophyllales</taxon>
        <taxon>Cactineae</taxon>
        <taxon>Cactaceae</taxon>
        <taxon>Cactoideae</taxon>
        <taxon>Echinocereeae</taxon>
        <taxon>Carnegiea</taxon>
    </lineage>
</organism>
<name>A0A9Q1KC66_9CARY</name>
<reference evidence="1" key="1">
    <citation type="submission" date="2022-04" db="EMBL/GenBank/DDBJ databases">
        <title>Carnegiea gigantea Genome sequencing and assembly v2.</title>
        <authorList>
            <person name="Copetti D."/>
            <person name="Sanderson M.J."/>
            <person name="Burquez A."/>
            <person name="Wojciechowski M.F."/>
        </authorList>
    </citation>
    <scope>NUCLEOTIDE SEQUENCE</scope>
    <source>
        <strain evidence="1">SGP5-SGP5p</strain>
        <tissue evidence="1">Aerial part</tissue>
    </source>
</reference>